<gene>
    <name evidence="1" type="ORF">DO97_11150</name>
</gene>
<reference evidence="1 2" key="1">
    <citation type="journal article" date="2014" name="Mol. Ecol.">
        <title>Evolution of Synechococcus.</title>
        <authorList>
            <person name="Dvorak P."/>
            <person name="Casamatta D."/>
            <person name="Hasler P."/>
            <person name="Poulickova A."/>
            <person name="Ondrej V."/>
            <person name="Sanges R."/>
        </authorList>
    </citation>
    <scope>NUCLEOTIDE SEQUENCE [LARGE SCALE GENOMIC DNA]</scope>
    <source>
        <strain evidence="1 2">CAUP A 1101</strain>
    </source>
</reference>
<dbReference type="AlphaFoldDB" id="A0A098TJC2"/>
<evidence type="ECO:0000313" key="2">
    <source>
        <dbReference type="Proteomes" id="UP000030170"/>
    </source>
</evidence>
<proteinExistence type="predicted"/>
<organism evidence="1 2">
    <name type="scientific">Neosynechococcus sphagnicola sy1</name>
    <dbReference type="NCBI Taxonomy" id="1497020"/>
    <lineage>
        <taxon>Bacteria</taxon>
        <taxon>Bacillati</taxon>
        <taxon>Cyanobacteriota</taxon>
        <taxon>Cyanophyceae</taxon>
        <taxon>Neosynechococcales</taxon>
        <taxon>Neosynechococcaceae</taxon>
        <taxon>Neosynechococcus</taxon>
    </lineage>
</organism>
<accession>A0A098TJC2</accession>
<evidence type="ECO:0000313" key="1">
    <source>
        <dbReference type="EMBL" id="KGF72204.1"/>
    </source>
</evidence>
<dbReference type="EMBL" id="JJML01000033">
    <property type="protein sequence ID" value="KGF72204.1"/>
    <property type="molecule type" value="Genomic_DNA"/>
</dbReference>
<protein>
    <submittedName>
        <fullName evidence="1">Uncharacterized protein</fullName>
    </submittedName>
</protein>
<name>A0A098TJC2_9CYAN</name>
<comment type="caution">
    <text evidence="1">The sequence shown here is derived from an EMBL/GenBank/DDBJ whole genome shotgun (WGS) entry which is preliminary data.</text>
</comment>
<keyword evidence="2" id="KW-1185">Reference proteome</keyword>
<sequence>MGRNLESRDRQNEPQSRAWVDRANLRFMDIPARRKRFKMVSKILRLLNLKEGLLKAEVPKKILRIVAN</sequence>
<dbReference type="Proteomes" id="UP000030170">
    <property type="component" value="Unassembled WGS sequence"/>
</dbReference>